<dbReference type="GO" id="GO:0016787">
    <property type="term" value="F:hydrolase activity"/>
    <property type="evidence" value="ECO:0007669"/>
    <property type="project" value="UniProtKB-KW"/>
</dbReference>
<keyword evidence="2" id="KW-0547">Nucleotide-binding</keyword>
<dbReference type="EMBL" id="CDHN01000006">
    <property type="protein sequence ID" value="CEJ93961.1"/>
    <property type="molecule type" value="Genomic_DNA"/>
</dbReference>
<dbReference type="PRINTS" id="PR01607">
    <property type="entry name" value="APYRASEFAMLY"/>
</dbReference>
<dbReference type="GO" id="GO:0000166">
    <property type="term" value="F:nucleotide binding"/>
    <property type="evidence" value="ECO:0007669"/>
    <property type="project" value="UniProtKB-KW"/>
</dbReference>
<dbReference type="GO" id="GO:0009166">
    <property type="term" value="P:nucleotide catabolic process"/>
    <property type="evidence" value="ECO:0007669"/>
    <property type="project" value="InterPro"/>
</dbReference>
<dbReference type="Proteomes" id="UP000039046">
    <property type="component" value="Unassembled WGS sequence"/>
</dbReference>
<proteinExistence type="inferred from homology"/>
<dbReference type="Gene3D" id="3.60.21.10">
    <property type="match status" value="1"/>
</dbReference>
<dbReference type="PANTHER" id="PTHR11575">
    <property type="entry name" value="5'-NUCLEOTIDASE-RELATED"/>
    <property type="match status" value="1"/>
</dbReference>
<dbReference type="InterPro" id="IPR006179">
    <property type="entry name" value="5_nucleotidase/apyrase"/>
</dbReference>
<dbReference type="InterPro" id="IPR036907">
    <property type="entry name" value="5'-Nucleotdase_C_sf"/>
</dbReference>
<evidence type="ECO:0000256" key="2">
    <source>
        <dbReference type="RuleBase" id="RU362119"/>
    </source>
</evidence>
<evidence type="ECO:0000259" key="3">
    <source>
        <dbReference type="Pfam" id="PF02872"/>
    </source>
</evidence>
<dbReference type="SUPFAM" id="SSF55816">
    <property type="entry name" value="5'-nucleotidase (syn. UDP-sugar hydrolase), C-terminal domain"/>
    <property type="match status" value="1"/>
</dbReference>
<evidence type="ECO:0000313" key="5">
    <source>
        <dbReference type="Proteomes" id="UP000039046"/>
    </source>
</evidence>
<dbReference type="AlphaFoldDB" id="A0A0A1TA36"/>
<evidence type="ECO:0000313" key="4">
    <source>
        <dbReference type="EMBL" id="CEJ93961.1"/>
    </source>
</evidence>
<dbReference type="Pfam" id="PF02872">
    <property type="entry name" value="5_nucleotid_C"/>
    <property type="match status" value="1"/>
</dbReference>
<reference evidence="4 5" key="1">
    <citation type="journal article" date="2015" name="Genome Announc.">
        <title>Draft Genome Sequence and Gene Annotation of the Entomopathogenic Fungus Verticillium hemipterigenum.</title>
        <authorList>
            <person name="Horn F."/>
            <person name="Habel A."/>
            <person name="Scharf D.H."/>
            <person name="Dworschak J."/>
            <person name="Brakhage A.A."/>
            <person name="Guthke R."/>
            <person name="Hertweck C."/>
            <person name="Linde J."/>
        </authorList>
    </citation>
    <scope>NUCLEOTIDE SEQUENCE [LARGE SCALE GENOMIC DNA]</scope>
</reference>
<keyword evidence="5" id="KW-1185">Reference proteome</keyword>
<dbReference type="SUPFAM" id="SSF56300">
    <property type="entry name" value="Metallo-dependent phosphatases"/>
    <property type="match status" value="1"/>
</dbReference>
<accession>A0A0A1TA36</accession>
<dbReference type="Gene3D" id="3.90.780.10">
    <property type="entry name" value="5'-Nucleotidase, C-terminal domain"/>
    <property type="match status" value="1"/>
</dbReference>
<dbReference type="HOGENOM" id="CLU_005854_7_2_1"/>
<evidence type="ECO:0000256" key="1">
    <source>
        <dbReference type="ARBA" id="ARBA00006654"/>
    </source>
</evidence>
<comment type="similarity">
    <text evidence="1 2">Belongs to the 5'-nucleotidase family.</text>
</comment>
<dbReference type="STRING" id="1531966.A0A0A1TA36"/>
<name>A0A0A1TA36_9HYPO</name>
<feature type="domain" description="5'-Nucleotidase C-terminal" evidence="3">
    <location>
        <begin position="341"/>
        <end position="491"/>
    </location>
</feature>
<gene>
    <name evidence="4" type="ORF">VHEMI09518</name>
</gene>
<organism evidence="4 5">
    <name type="scientific">[Torrubiella] hemipterigena</name>
    <dbReference type="NCBI Taxonomy" id="1531966"/>
    <lineage>
        <taxon>Eukaryota</taxon>
        <taxon>Fungi</taxon>
        <taxon>Dikarya</taxon>
        <taxon>Ascomycota</taxon>
        <taxon>Pezizomycotina</taxon>
        <taxon>Sordariomycetes</taxon>
        <taxon>Hypocreomycetidae</taxon>
        <taxon>Hypocreales</taxon>
        <taxon>Clavicipitaceae</taxon>
        <taxon>Clavicipitaceae incertae sedis</taxon>
        <taxon>'Torrubiella' clade</taxon>
    </lineage>
</organism>
<keyword evidence="2" id="KW-0378">Hydrolase</keyword>
<sequence>MRKAPSVRIVHFNDVYHVTNELLISRFASVLHAPHTLQDPNLKSEEDIPTLRVFSGDAFSPSLEAAVLRGEHMTDLLNALNIDVACYGNHDFDFGEDRLSYLSKLTNFPWLLRNAHKDGGLLADAKPFVVKEVAGHRFGFFGLAGTDWPSNCQHLPDCEISNPSLCARSTARQLRIQEHCDFVIAVTHMRYEEDLTILSGPEDGPERVDFILGGHDHNILVYPSDNCGSDTGRDDHDQTRQPCTTTDYPGSLRLVKSGTDWRSLSILDLHIEPKSSQHDVAKIVQQRLFQIHDLESHPNYHAIQGHSTIPPILAAVQEHVAHLVTKPLFRTAVALEGRSTIIRSRETNLGNMLADIVRAFYDCDIALVNSGSIRCDKVLGPSTNGHHLSIRDAIDILPFNNAFVLRSVSGSQLLQALENAVSDDHTDGRFLQVSGMRFAFSWRLPNKRRVTRASIVDDSGMVTPIIPGVSYKTAMVDFIATGFDGYSCFKDTTAIVDAEGAVTDTKLLMEILSSDDDNSVASDQTAASIERARNVIISRYHEDGLPEVEPQCDNRIHIEEH</sequence>
<dbReference type="InterPro" id="IPR029052">
    <property type="entry name" value="Metallo-depent_PP-like"/>
</dbReference>
<dbReference type="InterPro" id="IPR008334">
    <property type="entry name" value="5'-Nucleotdase_C"/>
</dbReference>
<dbReference type="PANTHER" id="PTHR11575:SF41">
    <property type="entry name" value="PUTATIVE (AFU_ORTHOLOGUE AFUA_1G01160)-RELATED"/>
    <property type="match status" value="1"/>
</dbReference>
<protein>
    <recommendedName>
        <fullName evidence="3">5'-Nucleotidase C-terminal domain-containing protein</fullName>
    </recommendedName>
</protein>
<dbReference type="OrthoDB" id="10252235at2759"/>